<protein>
    <submittedName>
        <fullName evidence="1">Uncharacterized protein</fullName>
    </submittedName>
</protein>
<sequence length="123" mass="14042">MTREATIAIFPDAKSAQSAVDDLLSRDISPEDVKQYAVRPDRSVKEAMTPDNQLKLRQHKGFWNWLTGGRETEKAYDEFHHRYDNAIKDGGVIVAIFADEAKRHDIDGVLSFHPPLHVEKRVD</sequence>
<proteinExistence type="predicted"/>
<dbReference type="OrthoDB" id="7269603at2"/>
<dbReference type="EMBL" id="CP014674">
    <property type="protein sequence ID" value="AOX17321.1"/>
    <property type="molecule type" value="Genomic_DNA"/>
</dbReference>
<accession>A0A1D8UUL9</accession>
<keyword evidence="2" id="KW-1185">Reference proteome</keyword>
<organism evidence="1 2">
    <name type="scientific">Kozakia baliensis</name>
    <dbReference type="NCBI Taxonomy" id="153496"/>
    <lineage>
        <taxon>Bacteria</taxon>
        <taxon>Pseudomonadati</taxon>
        <taxon>Pseudomonadota</taxon>
        <taxon>Alphaproteobacteria</taxon>
        <taxon>Acetobacterales</taxon>
        <taxon>Acetobacteraceae</taxon>
        <taxon>Kozakia</taxon>
    </lineage>
</organism>
<dbReference type="AlphaFoldDB" id="A0A1D8UUL9"/>
<dbReference type="Proteomes" id="UP000179145">
    <property type="component" value="Chromosome"/>
</dbReference>
<dbReference type="STRING" id="153496.A0U89_09445"/>
<dbReference type="KEGG" id="kba:A0U89_09445"/>
<evidence type="ECO:0000313" key="2">
    <source>
        <dbReference type="Proteomes" id="UP000179145"/>
    </source>
</evidence>
<reference evidence="1 2" key="1">
    <citation type="journal article" date="2016" name="Microb. Cell Fact.">
        <title>Dissection of exopolysaccharide biosynthesis in Kozakia baliensis.</title>
        <authorList>
            <person name="Brandt J.U."/>
            <person name="Jakob F."/>
            <person name="Behr J."/>
            <person name="Geissler A.J."/>
            <person name="Vogel R.F."/>
        </authorList>
    </citation>
    <scope>NUCLEOTIDE SEQUENCE [LARGE SCALE GENOMIC DNA]</scope>
    <source>
        <strain evidence="1 2">DSM 14400</strain>
    </source>
</reference>
<gene>
    <name evidence="1" type="ORF">A0U89_09445</name>
</gene>
<evidence type="ECO:0000313" key="1">
    <source>
        <dbReference type="EMBL" id="AOX17321.1"/>
    </source>
</evidence>
<name>A0A1D8UUL9_9PROT</name>
<dbReference type="RefSeq" id="WP_070402954.1">
    <property type="nucleotide sequence ID" value="NZ_BJVW01000001.1"/>
</dbReference>